<dbReference type="EMBL" id="MU251373">
    <property type="protein sequence ID" value="KAG9238206.1"/>
    <property type="molecule type" value="Genomic_DNA"/>
</dbReference>
<keyword evidence="1" id="KW-1133">Transmembrane helix</keyword>
<name>A0A9P7YR43_9HELO</name>
<comment type="caution">
    <text evidence="2">The sequence shown here is derived from an EMBL/GenBank/DDBJ whole genome shotgun (WGS) entry which is preliminary data.</text>
</comment>
<keyword evidence="1" id="KW-0812">Transmembrane</keyword>
<dbReference type="Proteomes" id="UP000824998">
    <property type="component" value="Unassembled WGS sequence"/>
</dbReference>
<evidence type="ECO:0000256" key="1">
    <source>
        <dbReference type="SAM" id="Phobius"/>
    </source>
</evidence>
<protein>
    <submittedName>
        <fullName evidence="2">Uncharacterized protein</fullName>
    </submittedName>
</protein>
<sequence length="199" mass="22605">SAQIQILAFSQGRTEALNSQPIFRHRSTELLPNIEFDHIVRSRNEDPYSRTISGMAKRIEKHLLEELHSLKLGEQHPDVVIKLIEAHIEEHIQRFILAGNFFMAILLVIMIVLGVLSWKIDGVGRKSTKNTENIEHLGKAFEQVDIEELRSEVSHLRDRQETSDEMPEDDVEDVEGLGGYGAVGKWLRSVTGTGSCYYV</sequence>
<evidence type="ECO:0000313" key="2">
    <source>
        <dbReference type="EMBL" id="KAG9238206.1"/>
    </source>
</evidence>
<feature type="transmembrane region" description="Helical" evidence="1">
    <location>
        <begin position="95"/>
        <end position="116"/>
    </location>
</feature>
<reference evidence="2" key="1">
    <citation type="journal article" date="2021" name="IMA Fungus">
        <title>Genomic characterization of three marine fungi, including Emericellopsis atlantica sp. nov. with signatures of a generalist lifestyle and marine biomass degradation.</title>
        <authorList>
            <person name="Hagestad O.C."/>
            <person name="Hou L."/>
            <person name="Andersen J.H."/>
            <person name="Hansen E.H."/>
            <person name="Altermark B."/>
            <person name="Li C."/>
            <person name="Kuhnert E."/>
            <person name="Cox R.J."/>
            <person name="Crous P.W."/>
            <person name="Spatafora J.W."/>
            <person name="Lail K."/>
            <person name="Amirebrahimi M."/>
            <person name="Lipzen A."/>
            <person name="Pangilinan J."/>
            <person name="Andreopoulos W."/>
            <person name="Hayes R.D."/>
            <person name="Ng V."/>
            <person name="Grigoriev I.V."/>
            <person name="Jackson S.A."/>
            <person name="Sutton T.D.S."/>
            <person name="Dobson A.D.W."/>
            <person name="Rama T."/>
        </authorList>
    </citation>
    <scope>NUCLEOTIDE SEQUENCE</scope>
    <source>
        <strain evidence="2">TRa018bII</strain>
    </source>
</reference>
<evidence type="ECO:0000313" key="3">
    <source>
        <dbReference type="Proteomes" id="UP000824998"/>
    </source>
</evidence>
<organism evidence="2 3">
    <name type="scientific">Amylocarpus encephaloides</name>
    <dbReference type="NCBI Taxonomy" id="45428"/>
    <lineage>
        <taxon>Eukaryota</taxon>
        <taxon>Fungi</taxon>
        <taxon>Dikarya</taxon>
        <taxon>Ascomycota</taxon>
        <taxon>Pezizomycotina</taxon>
        <taxon>Leotiomycetes</taxon>
        <taxon>Helotiales</taxon>
        <taxon>Helotiales incertae sedis</taxon>
        <taxon>Amylocarpus</taxon>
    </lineage>
</organism>
<accession>A0A9P7YR43</accession>
<keyword evidence="1" id="KW-0472">Membrane</keyword>
<dbReference type="AlphaFoldDB" id="A0A9P7YR43"/>
<gene>
    <name evidence="2" type="ORF">BJ875DRAFT_513958</name>
</gene>
<proteinExistence type="predicted"/>
<keyword evidence="3" id="KW-1185">Reference proteome</keyword>
<feature type="non-terminal residue" evidence="2">
    <location>
        <position position="1"/>
    </location>
</feature>